<keyword evidence="4" id="KW-1185">Reference proteome</keyword>
<dbReference type="GO" id="GO:0018169">
    <property type="term" value="F:ribosomal S6-glutamic acid ligase activity"/>
    <property type="evidence" value="ECO:0007669"/>
    <property type="project" value="TreeGrafter"/>
</dbReference>
<dbReference type="GO" id="GO:0005524">
    <property type="term" value="F:ATP binding"/>
    <property type="evidence" value="ECO:0007669"/>
    <property type="project" value="UniProtKB-UniRule"/>
</dbReference>
<dbReference type="PANTHER" id="PTHR21621:SF0">
    <property type="entry name" value="BETA-CITRYLGLUTAMATE SYNTHASE B-RELATED"/>
    <property type="match status" value="1"/>
</dbReference>
<dbReference type="GO" id="GO:0005737">
    <property type="term" value="C:cytoplasm"/>
    <property type="evidence" value="ECO:0007669"/>
    <property type="project" value="TreeGrafter"/>
</dbReference>
<gene>
    <name evidence="3" type="ORF">GTS_03180</name>
</gene>
<sequence>MWANSPNRCADALYKPYQWAIAAQCGLSVADTVISNMPEAVREFVGVAPHATVAKSLGGAGISEGGHVHVAYTHRLSAEDLADLSGVQATATTVQRWVPKAHEVRLTVIGAVSFAVAIHAGSRAAYVDWRSDLDSLRYELVTAPSDVLSAAHEFMRRMRLSYAGFDFVITPDGRWVMLEANTGPQFGWLESATGAPMVSAMADLLAKGVS</sequence>
<accession>A0A4D4IWG2</accession>
<feature type="domain" description="ATP-grasp" evidence="2">
    <location>
        <begin position="19"/>
        <end position="206"/>
    </location>
</feature>
<keyword evidence="1" id="KW-0547">Nucleotide-binding</keyword>
<keyword evidence="1" id="KW-0067">ATP-binding</keyword>
<dbReference type="GO" id="GO:0046872">
    <property type="term" value="F:metal ion binding"/>
    <property type="evidence" value="ECO:0007669"/>
    <property type="project" value="InterPro"/>
</dbReference>
<protein>
    <recommendedName>
        <fullName evidence="2">ATP-grasp domain-containing protein</fullName>
    </recommendedName>
</protein>
<evidence type="ECO:0000313" key="3">
    <source>
        <dbReference type="EMBL" id="GDY28685.1"/>
    </source>
</evidence>
<evidence type="ECO:0000313" key="4">
    <source>
        <dbReference type="Proteomes" id="UP000298860"/>
    </source>
</evidence>
<proteinExistence type="predicted"/>
<reference evidence="4" key="1">
    <citation type="submission" date="2019-04" db="EMBL/GenBank/DDBJ databases">
        <title>Draft genome sequence of Pseudonocardiaceae bacterium SL3-2-4.</title>
        <authorList>
            <person name="Ningsih F."/>
            <person name="Yokota A."/>
            <person name="Sakai Y."/>
            <person name="Nanatani K."/>
            <person name="Yabe S."/>
            <person name="Oetari A."/>
            <person name="Sjamsuridzal W."/>
        </authorList>
    </citation>
    <scope>NUCLEOTIDE SEQUENCE [LARGE SCALE GENOMIC DNA]</scope>
    <source>
        <strain evidence="4">SL3-2-4</strain>
    </source>
</reference>
<dbReference type="GO" id="GO:0009432">
    <property type="term" value="P:SOS response"/>
    <property type="evidence" value="ECO:0007669"/>
    <property type="project" value="TreeGrafter"/>
</dbReference>
<dbReference type="SUPFAM" id="SSF56059">
    <property type="entry name" value="Glutathione synthetase ATP-binding domain-like"/>
    <property type="match status" value="1"/>
</dbReference>
<dbReference type="Gene3D" id="3.30.470.20">
    <property type="entry name" value="ATP-grasp fold, B domain"/>
    <property type="match status" value="1"/>
</dbReference>
<organism evidence="3 4">
    <name type="scientific">Gandjariella thermophila</name>
    <dbReference type="NCBI Taxonomy" id="1931992"/>
    <lineage>
        <taxon>Bacteria</taxon>
        <taxon>Bacillati</taxon>
        <taxon>Actinomycetota</taxon>
        <taxon>Actinomycetes</taxon>
        <taxon>Pseudonocardiales</taxon>
        <taxon>Pseudonocardiaceae</taxon>
        <taxon>Gandjariella</taxon>
    </lineage>
</organism>
<evidence type="ECO:0000256" key="1">
    <source>
        <dbReference type="PROSITE-ProRule" id="PRU00409"/>
    </source>
</evidence>
<evidence type="ECO:0000259" key="2">
    <source>
        <dbReference type="PROSITE" id="PS50975"/>
    </source>
</evidence>
<dbReference type="PROSITE" id="PS50975">
    <property type="entry name" value="ATP_GRASP"/>
    <property type="match status" value="1"/>
</dbReference>
<comment type="caution">
    <text evidence="3">The sequence shown here is derived from an EMBL/GenBank/DDBJ whole genome shotgun (WGS) entry which is preliminary data.</text>
</comment>
<dbReference type="EMBL" id="BJFL01000001">
    <property type="protein sequence ID" value="GDY28685.1"/>
    <property type="molecule type" value="Genomic_DNA"/>
</dbReference>
<dbReference type="AlphaFoldDB" id="A0A4D4IWG2"/>
<dbReference type="PANTHER" id="PTHR21621">
    <property type="entry name" value="RIBOSOMAL PROTEIN S6 MODIFICATION PROTEIN"/>
    <property type="match status" value="1"/>
</dbReference>
<dbReference type="InterPro" id="IPR011761">
    <property type="entry name" value="ATP-grasp"/>
</dbReference>
<dbReference type="Proteomes" id="UP000298860">
    <property type="component" value="Unassembled WGS sequence"/>
</dbReference>
<name>A0A4D4IWG2_9PSEU</name>